<feature type="domain" description="Fatty acid hydroxylase" evidence="9">
    <location>
        <begin position="90"/>
        <end position="223"/>
    </location>
</feature>
<evidence type="ECO:0000259" key="9">
    <source>
        <dbReference type="Pfam" id="PF04116"/>
    </source>
</evidence>
<evidence type="ECO:0000256" key="4">
    <source>
        <dbReference type="ARBA" id="ARBA00022989"/>
    </source>
</evidence>
<feature type="transmembrane region" description="Helical" evidence="8">
    <location>
        <begin position="417"/>
        <end position="434"/>
    </location>
</feature>
<dbReference type="Pfam" id="PF04116">
    <property type="entry name" value="FA_hydroxylase"/>
    <property type="match status" value="1"/>
</dbReference>
<evidence type="ECO:0000256" key="1">
    <source>
        <dbReference type="ARBA" id="ARBA00004127"/>
    </source>
</evidence>
<feature type="transmembrane region" description="Helical" evidence="8">
    <location>
        <begin position="524"/>
        <end position="545"/>
    </location>
</feature>
<evidence type="ECO:0000256" key="7">
    <source>
        <dbReference type="ARBA" id="ARBA00023136"/>
    </source>
</evidence>
<keyword evidence="4 8" id="KW-1133">Transmembrane helix</keyword>
<protein>
    <submittedName>
        <fullName evidence="10">Lysoplasmalogenase family protein</fullName>
    </submittedName>
</protein>
<evidence type="ECO:0000256" key="3">
    <source>
        <dbReference type="ARBA" id="ARBA00022692"/>
    </source>
</evidence>
<organism evidence="10 11">
    <name type="scientific">Variovorax humicola</name>
    <dbReference type="NCBI Taxonomy" id="1769758"/>
    <lineage>
        <taxon>Bacteria</taxon>
        <taxon>Pseudomonadati</taxon>
        <taxon>Pseudomonadota</taxon>
        <taxon>Betaproteobacteria</taxon>
        <taxon>Burkholderiales</taxon>
        <taxon>Comamonadaceae</taxon>
        <taxon>Variovorax</taxon>
    </lineage>
</organism>
<feature type="transmembrane region" description="Helical" evidence="8">
    <location>
        <begin position="440"/>
        <end position="460"/>
    </location>
</feature>
<feature type="transmembrane region" description="Helical" evidence="8">
    <location>
        <begin position="6"/>
        <end position="25"/>
    </location>
</feature>
<name>A0ABU8W9Z0_9BURK</name>
<dbReference type="PANTHER" id="PTHR21624">
    <property type="entry name" value="STEROL DESATURASE-RELATED PROTEIN"/>
    <property type="match status" value="1"/>
</dbReference>
<evidence type="ECO:0000256" key="6">
    <source>
        <dbReference type="ARBA" id="ARBA00023098"/>
    </source>
</evidence>
<keyword evidence="5" id="KW-0560">Oxidoreductase</keyword>
<dbReference type="InterPro" id="IPR006694">
    <property type="entry name" value="Fatty_acid_hydroxylase"/>
</dbReference>
<evidence type="ECO:0000256" key="2">
    <source>
        <dbReference type="ARBA" id="ARBA00007375"/>
    </source>
</evidence>
<feature type="transmembrane region" description="Helical" evidence="8">
    <location>
        <begin position="467"/>
        <end position="486"/>
    </location>
</feature>
<keyword evidence="3 8" id="KW-0812">Transmembrane</keyword>
<sequence length="625" mass="68053">MRPGQIIVLATPVFFLLIAIEFAVGRVRARRGTGHDTYRLADAVNSIGLGMLSQITTVLTGLLRIGIYTAVYSAVALFPDTDFWTQWYGWLLALVFYDFCYYWLHRMGHESAVLWAAHVVHHQSQHYNLSTALRQTSSGALLGWIFYLPMAVAGVPPLVFGVVALVDLLYQFWVHTEQVGKLGWFDRWFCSPSNHRVHHAVNDGYLDRNYGGILIVWDRIFGSFKEEGEPCVYGTRSPLQSWDPLWANAEVYWVLAKDSWHARSWTDKLRVWLKPPGWRPADVAARFPKPAFDIAQVKRYEPPVSSRVQWFAGVQFGVLLGGVATFLWYADALPLAQSGVWLAALTAALWAIGGALQGRLSIAEVLFIEAAALAAASGALGPASLHFVCKPLALLLLIGVAVVRARRAGAIGRFDTLLLAGLGASLAGDVLLMWPGLFVPGLVCFLLAHLAYIALLRIGVGLLPRRGALAATLGVGAAMYAMLWFGGLPAALRVPVGLYVVVIACMAAQALGRAAVRGDASSRWVAAGACFFMLSDALLATNRFVMPLPLASLWVLATYYAAQMLIVRHAWPPVVWPAVLACRGGGPVPGGGLRVPIDGVVGIDHDETGIMNTTRSPRRKPDQTP</sequence>
<keyword evidence="7 8" id="KW-0472">Membrane</keyword>
<proteinExistence type="inferred from homology"/>
<dbReference type="InterPro" id="IPR012506">
    <property type="entry name" value="TMEM86B-like"/>
</dbReference>
<feature type="transmembrane region" description="Helical" evidence="8">
    <location>
        <begin position="87"/>
        <end position="104"/>
    </location>
</feature>
<evidence type="ECO:0000313" key="10">
    <source>
        <dbReference type="EMBL" id="MEJ8826368.1"/>
    </source>
</evidence>
<comment type="similarity">
    <text evidence="2">Belongs to the TMEM86 family.</text>
</comment>
<feature type="transmembrane region" description="Helical" evidence="8">
    <location>
        <begin position="308"/>
        <end position="329"/>
    </location>
</feature>
<keyword evidence="11" id="KW-1185">Reference proteome</keyword>
<evidence type="ECO:0000256" key="5">
    <source>
        <dbReference type="ARBA" id="ARBA00023002"/>
    </source>
</evidence>
<comment type="subcellular location">
    <subcellularLocation>
        <location evidence="1">Endomembrane system</location>
        <topology evidence="1">Multi-pass membrane protein</topology>
    </subcellularLocation>
</comment>
<dbReference type="InterPro" id="IPR051689">
    <property type="entry name" value="Sterol_desaturase/TMEM195"/>
</dbReference>
<feature type="transmembrane region" description="Helical" evidence="8">
    <location>
        <begin position="46"/>
        <end position="67"/>
    </location>
</feature>
<dbReference type="Proteomes" id="UP001363010">
    <property type="component" value="Unassembled WGS sequence"/>
</dbReference>
<reference evidence="10 11" key="1">
    <citation type="submission" date="2024-03" db="EMBL/GenBank/DDBJ databases">
        <title>Novel species of the genus Variovorax.</title>
        <authorList>
            <person name="Liu Q."/>
            <person name="Xin Y.-H."/>
        </authorList>
    </citation>
    <scope>NUCLEOTIDE SEQUENCE [LARGE SCALE GENOMIC DNA]</scope>
    <source>
        <strain evidence="10 11">KACC 18501</strain>
    </source>
</reference>
<gene>
    <name evidence="10" type="ORF">WKW80_30830</name>
</gene>
<dbReference type="RefSeq" id="WP_340367404.1">
    <property type="nucleotide sequence ID" value="NZ_JBBKZV010000033.1"/>
</dbReference>
<keyword evidence="6" id="KW-0443">Lipid metabolism</keyword>
<dbReference type="EMBL" id="JBBKZV010000033">
    <property type="protein sequence ID" value="MEJ8826368.1"/>
    <property type="molecule type" value="Genomic_DNA"/>
</dbReference>
<comment type="caution">
    <text evidence="10">The sequence shown here is derived from an EMBL/GenBank/DDBJ whole genome shotgun (WGS) entry which is preliminary data.</text>
</comment>
<feature type="transmembrane region" description="Helical" evidence="8">
    <location>
        <begin position="335"/>
        <end position="353"/>
    </location>
</feature>
<accession>A0ABU8W9Z0</accession>
<feature type="transmembrane region" description="Helical" evidence="8">
    <location>
        <begin position="385"/>
        <end position="405"/>
    </location>
</feature>
<dbReference type="Pfam" id="PF07947">
    <property type="entry name" value="YhhN"/>
    <property type="match status" value="1"/>
</dbReference>
<evidence type="ECO:0000313" key="11">
    <source>
        <dbReference type="Proteomes" id="UP001363010"/>
    </source>
</evidence>
<evidence type="ECO:0000256" key="8">
    <source>
        <dbReference type="SAM" id="Phobius"/>
    </source>
</evidence>
<feature type="transmembrane region" description="Helical" evidence="8">
    <location>
        <begin position="492"/>
        <end position="512"/>
    </location>
</feature>
<dbReference type="PANTHER" id="PTHR21624:SF1">
    <property type="entry name" value="ALKYLGLYCEROL MONOOXYGENASE"/>
    <property type="match status" value="1"/>
</dbReference>